<feature type="compositionally biased region" description="Basic and acidic residues" evidence="1">
    <location>
        <begin position="148"/>
        <end position="164"/>
    </location>
</feature>
<reference evidence="3" key="1">
    <citation type="submission" date="2020-12" db="EMBL/GenBank/DDBJ databases">
        <title>Metabolic potential, ecology and presence of endohyphal bacteria is reflected in genomic diversity of Mucoromycotina.</title>
        <authorList>
            <person name="Muszewska A."/>
            <person name="Okrasinska A."/>
            <person name="Steczkiewicz K."/>
            <person name="Drgas O."/>
            <person name="Orlowska M."/>
            <person name="Perlinska-Lenart U."/>
            <person name="Aleksandrzak-Piekarczyk T."/>
            <person name="Szatraj K."/>
            <person name="Zielenkiewicz U."/>
            <person name="Pilsyk S."/>
            <person name="Malc E."/>
            <person name="Mieczkowski P."/>
            <person name="Kruszewska J.S."/>
            <person name="Biernat P."/>
            <person name="Pawlowska J."/>
        </authorList>
    </citation>
    <scope>NUCLEOTIDE SEQUENCE</scope>
    <source>
        <strain evidence="3">WA0000051536</strain>
    </source>
</reference>
<evidence type="ECO:0000256" key="1">
    <source>
        <dbReference type="SAM" id="MobiDB-lite"/>
    </source>
</evidence>
<dbReference type="OrthoDB" id="73491at2759"/>
<feature type="domain" description="DUF3752" evidence="2">
    <location>
        <begin position="138"/>
        <end position="283"/>
    </location>
</feature>
<keyword evidence="4" id="KW-1185">Reference proteome</keyword>
<gene>
    <name evidence="3" type="ORF">INT44_004080</name>
</gene>
<dbReference type="PANTHER" id="PTHR46370">
    <property type="entry name" value="GPALPP MOTIFS-CONTAINING PROTEIN 1"/>
    <property type="match status" value="1"/>
</dbReference>
<dbReference type="PANTHER" id="PTHR46370:SF1">
    <property type="entry name" value="GPALPP MOTIFS-CONTAINING PROTEIN 1"/>
    <property type="match status" value="1"/>
</dbReference>
<proteinExistence type="predicted"/>
<organism evidence="3 4">
    <name type="scientific">Umbelopsis vinacea</name>
    <dbReference type="NCBI Taxonomy" id="44442"/>
    <lineage>
        <taxon>Eukaryota</taxon>
        <taxon>Fungi</taxon>
        <taxon>Fungi incertae sedis</taxon>
        <taxon>Mucoromycota</taxon>
        <taxon>Mucoromycotina</taxon>
        <taxon>Umbelopsidomycetes</taxon>
        <taxon>Umbelopsidales</taxon>
        <taxon>Umbelopsidaceae</taxon>
        <taxon>Umbelopsis</taxon>
    </lineage>
</organism>
<dbReference type="Proteomes" id="UP000612746">
    <property type="component" value="Unassembled WGS sequence"/>
</dbReference>
<feature type="compositionally biased region" description="Basic and acidic residues" evidence="1">
    <location>
        <begin position="107"/>
        <end position="131"/>
    </location>
</feature>
<dbReference type="InterPro" id="IPR022226">
    <property type="entry name" value="DUF3752"/>
</dbReference>
<dbReference type="AlphaFoldDB" id="A0A8H7QC25"/>
<evidence type="ECO:0000313" key="4">
    <source>
        <dbReference type="Proteomes" id="UP000612746"/>
    </source>
</evidence>
<feature type="compositionally biased region" description="Low complexity" evidence="1">
    <location>
        <begin position="279"/>
        <end position="291"/>
    </location>
</feature>
<feature type="compositionally biased region" description="Basic and acidic residues" evidence="1">
    <location>
        <begin position="173"/>
        <end position="185"/>
    </location>
</feature>
<feature type="compositionally biased region" description="Basic and acidic residues" evidence="1">
    <location>
        <begin position="245"/>
        <end position="276"/>
    </location>
</feature>
<protein>
    <recommendedName>
        <fullName evidence="2">DUF3752 domain-containing protein</fullName>
    </recommendedName>
</protein>
<evidence type="ECO:0000259" key="2">
    <source>
        <dbReference type="Pfam" id="PF12572"/>
    </source>
</evidence>
<name>A0A8H7QC25_9FUNG</name>
<feature type="compositionally biased region" description="Basic and acidic residues" evidence="1">
    <location>
        <begin position="9"/>
        <end position="25"/>
    </location>
</feature>
<comment type="caution">
    <text evidence="3">The sequence shown here is derived from an EMBL/GenBank/DDBJ whole genome shotgun (WGS) entry which is preliminary data.</text>
</comment>
<feature type="region of interest" description="Disordered" evidence="1">
    <location>
        <begin position="1"/>
        <end position="206"/>
    </location>
</feature>
<feature type="compositionally biased region" description="Low complexity" evidence="1">
    <location>
        <begin position="63"/>
        <end position="72"/>
    </location>
</feature>
<accession>A0A8H7QC25</accession>
<dbReference type="Pfam" id="PF12572">
    <property type="entry name" value="DUF3752"/>
    <property type="match status" value="1"/>
</dbReference>
<sequence>MIGPFIPEHLLKNKREEEEQQKEDPVADINDEEDDIDAYAPELPPDMLQPAVVESAPKRRRAPLGPSLPSGPVSRYEDDEDDVIGPVLPGGIIQEDDEDISSTINEIEERARRAKEAAEQQQNDKEGKLQRGDWMLVPPEAQFLKGVEQGKSRQFSKSEVKNKVDNSGWTDTPADKQRKLEERLAGKKRSRDRDAEEDEPVKLSARDIELRNQVNAYNSEKRAMSLMDMHRKNYVKSKTFEEEDASKRPFDREKDLKGGSSRMDYKRKQEMLKRAGELSSKFGSGRSGSFL</sequence>
<evidence type="ECO:0000313" key="3">
    <source>
        <dbReference type="EMBL" id="KAG2188938.1"/>
    </source>
</evidence>
<dbReference type="InterPro" id="IPR046331">
    <property type="entry name" value="GPAM1-like"/>
</dbReference>
<feature type="region of interest" description="Disordered" evidence="1">
    <location>
        <begin position="238"/>
        <end position="291"/>
    </location>
</feature>
<dbReference type="EMBL" id="JAEPRA010000001">
    <property type="protein sequence ID" value="KAG2188938.1"/>
    <property type="molecule type" value="Genomic_DNA"/>
</dbReference>